<keyword evidence="1 2" id="KW-0238">DNA-binding</keyword>
<dbReference type="InterPro" id="IPR001647">
    <property type="entry name" value="HTH_TetR"/>
</dbReference>
<dbReference type="EMBL" id="CP040915">
    <property type="protein sequence ID" value="QDC25959.1"/>
    <property type="molecule type" value="Genomic_DNA"/>
</dbReference>
<reference evidence="4 5" key="1">
    <citation type="submission" date="2019-05" db="EMBL/GenBank/DDBJ databases">
        <title>Georgenia *** sp. nov., and Georgenia *** sp. nov., isolated from the intestinal contents of plateau pika (Ochotona curzoniae) in the Qinghai-Tibet plateau of China.</title>
        <authorList>
            <person name="Tian Z."/>
        </authorList>
    </citation>
    <scope>NUCLEOTIDE SEQUENCE [LARGE SCALE GENOMIC DNA]</scope>
    <source>
        <strain evidence="4 5">Z443</strain>
    </source>
</reference>
<dbReference type="RefSeq" id="WP_139930209.1">
    <property type="nucleotide sequence ID" value="NZ_CP040915.1"/>
</dbReference>
<dbReference type="Pfam" id="PF00440">
    <property type="entry name" value="TetR_N"/>
    <property type="match status" value="1"/>
</dbReference>
<dbReference type="Gene3D" id="1.10.357.10">
    <property type="entry name" value="Tetracycline Repressor, domain 2"/>
    <property type="match status" value="1"/>
</dbReference>
<dbReference type="Pfam" id="PF17940">
    <property type="entry name" value="TetR_C_31"/>
    <property type="match status" value="1"/>
</dbReference>
<dbReference type="InterPro" id="IPR041583">
    <property type="entry name" value="TetR_C_31"/>
</dbReference>
<accession>A0A5B8C5F9</accession>
<sequence length="207" mass="21474">MTPGGTDRPGKGARRRQEIIEAAAEIILAEGPGAVTHRGVAARARCSLSATTYYFSGIDELLEAAGAHLVGRWAEQAERVRDDHRTTADRAAVGARDRASDLDAAEARGARRADVVGAVLAALLPPDGEVRGHYQQLLMAGASPALARAYQAGRGRLDAAISDLLARAGSACPGPLAVAVVDGAVVSALSEGRDVRKTATDLLRHVV</sequence>
<organism evidence="4 5">
    <name type="scientific">Georgenia yuyongxinii</name>
    <dbReference type="NCBI Taxonomy" id="2589797"/>
    <lineage>
        <taxon>Bacteria</taxon>
        <taxon>Bacillati</taxon>
        <taxon>Actinomycetota</taxon>
        <taxon>Actinomycetes</taxon>
        <taxon>Micrococcales</taxon>
        <taxon>Bogoriellaceae</taxon>
        <taxon>Georgenia</taxon>
    </lineage>
</organism>
<name>A0A5B8C5F9_9MICO</name>
<dbReference type="GO" id="GO:0003677">
    <property type="term" value="F:DNA binding"/>
    <property type="evidence" value="ECO:0007669"/>
    <property type="project" value="UniProtKB-UniRule"/>
</dbReference>
<dbReference type="Proteomes" id="UP000314616">
    <property type="component" value="Chromosome"/>
</dbReference>
<gene>
    <name evidence="4" type="ORF">FE374_16225</name>
</gene>
<evidence type="ECO:0000259" key="3">
    <source>
        <dbReference type="PROSITE" id="PS50977"/>
    </source>
</evidence>
<dbReference type="SUPFAM" id="SSF46689">
    <property type="entry name" value="Homeodomain-like"/>
    <property type="match status" value="1"/>
</dbReference>
<dbReference type="InterPro" id="IPR009057">
    <property type="entry name" value="Homeodomain-like_sf"/>
</dbReference>
<dbReference type="AlphaFoldDB" id="A0A5B8C5F9"/>
<dbReference type="KEGG" id="gyu:FE374_16225"/>
<evidence type="ECO:0000313" key="5">
    <source>
        <dbReference type="Proteomes" id="UP000314616"/>
    </source>
</evidence>
<protein>
    <submittedName>
        <fullName evidence="4">TetR family transcriptional regulator</fullName>
    </submittedName>
</protein>
<evidence type="ECO:0000256" key="1">
    <source>
        <dbReference type="ARBA" id="ARBA00023125"/>
    </source>
</evidence>
<dbReference type="PROSITE" id="PS50977">
    <property type="entry name" value="HTH_TETR_2"/>
    <property type="match status" value="1"/>
</dbReference>
<evidence type="ECO:0000256" key="2">
    <source>
        <dbReference type="PROSITE-ProRule" id="PRU00335"/>
    </source>
</evidence>
<feature type="DNA-binding region" description="H-T-H motif" evidence="2">
    <location>
        <begin position="36"/>
        <end position="55"/>
    </location>
</feature>
<evidence type="ECO:0000313" key="4">
    <source>
        <dbReference type="EMBL" id="QDC25959.1"/>
    </source>
</evidence>
<dbReference type="OrthoDB" id="6929199at2"/>
<feature type="domain" description="HTH tetR-type" evidence="3">
    <location>
        <begin position="13"/>
        <end position="73"/>
    </location>
</feature>
<proteinExistence type="predicted"/>